<dbReference type="EMBL" id="KV426100">
    <property type="protein sequence ID" value="KZV88433.1"/>
    <property type="molecule type" value="Genomic_DNA"/>
</dbReference>
<dbReference type="Proteomes" id="UP000077266">
    <property type="component" value="Unassembled WGS sequence"/>
</dbReference>
<gene>
    <name evidence="1" type="ORF">EXIGLDRAFT_772713</name>
</gene>
<keyword evidence="2" id="KW-1185">Reference proteome</keyword>
<proteinExistence type="predicted"/>
<reference evidence="1 2" key="1">
    <citation type="journal article" date="2016" name="Mol. Biol. Evol.">
        <title>Comparative Genomics of Early-Diverging Mushroom-Forming Fungi Provides Insights into the Origins of Lignocellulose Decay Capabilities.</title>
        <authorList>
            <person name="Nagy L.G."/>
            <person name="Riley R."/>
            <person name="Tritt A."/>
            <person name="Adam C."/>
            <person name="Daum C."/>
            <person name="Floudas D."/>
            <person name="Sun H."/>
            <person name="Yadav J.S."/>
            <person name="Pangilinan J."/>
            <person name="Larsson K.H."/>
            <person name="Matsuura K."/>
            <person name="Barry K."/>
            <person name="Labutti K."/>
            <person name="Kuo R."/>
            <person name="Ohm R.A."/>
            <person name="Bhattacharya S.S."/>
            <person name="Shirouzu T."/>
            <person name="Yoshinaga Y."/>
            <person name="Martin F.M."/>
            <person name="Grigoriev I.V."/>
            <person name="Hibbett D.S."/>
        </authorList>
    </citation>
    <scope>NUCLEOTIDE SEQUENCE [LARGE SCALE GENOMIC DNA]</scope>
    <source>
        <strain evidence="1 2">HHB12029</strain>
    </source>
</reference>
<dbReference type="AlphaFoldDB" id="A0A165F5X2"/>
<organism evidence="1 2">
    <name type="scientific">Exidia glandulosa HHB12029</name>
    <dbReference type="NCBI Taxonomy" id="1314781"/>
    <lineage>
        <taxon>Eukaryota</taxon>
        <taxon>Fungi</taxon>
        <taxon>Dikarya</taxon>
        <taxon>Basidiomycota</taxon>
        <taxon>Agaricomycotina</taxon>
        <taxon>Agaricomycetes</taxon>
        <taxon>Auriculariales</taxon>
        <taxon>Exidiaceae</taxon>
        <taxon>Exidia</taxon>
    </lineage>
</organism>
<sequence length="354" mass="39648">MSTSHQHGQMQSPSALTLQSSSDFRALATATHSNVRELEIMKQPLSWNDVAIFFAGCPTRVSRVTIHNFSIADIPYALEPSSKVFDDLQLVYTATKPTQVTSTVALTRLPNISLYRNISIKLRPADGLPGDDVIREFVEFFANAFPRGRHSAQVVVTNGVLRLTVQCIGQDNITRTFNRGISLYNPLETLPNSNDGQRITGFAYQHLATALQYFVPPTARQQTVYGPLAQLNALRLPLSLLQAMNSVRLAKYFKRLRTLEIDWDILQPNVHFSFYCRYKLPDDSLLTVRTMRIYSGGEPGVAIVLPALAISQIMNFPQGRVQPPKLYLSPGITLQATEVERSFLEKFFDGVVEE</sequence>
<protein>
    <submittedName>
        <fullName evidence="1">Uncharacterized protein</fullName>
    </submittedName>
</protein>
<accession>A0A165F5X2</accession>
<dbReference type="InParanoid" id="A0A165F5X2"/>
<evidence type="ECO:0000313" key="2">
    <source>
        <dbReference type="Proteomes" id="UP000077266"/>
    </source>
</evidence>
<name>A0A165F5X2_EXIGL</name>
<evidence type="ECO:0000313" key="1">
    <source>
        <dbReference type="EMBL" id="KZV88433.1"/>
    </source>
</evidence>